<proteinExistence type="predicted"/>
<evidence type="ECO:0000313" key="2">
    <source>
        <dbReference type="Proteomes" id="UP000321945"/>
    </source>
</evidence>
<dbReference type="GO" id="GO:0016787">
    <property type="term" value="F:hydrolase activity"/>
    <property type="evidence" value="ECO:0007669"/>
    <property type="project" value="UniProtKB-KW"/>
</dbReference>
<dbReference type="SUPFAM" id="SSF53474">
    <property type="entry name" value="alpha/beta-Hydrolases"/>
    <property type="match status" value="1"/>
</dbReference>
<accession>A0A5C6YMS5</accession>
<dbReference type="AlphaFoldDB" id="A0A5C6YMS5"/>
<evidence type="ECO:0000313" key="1">
    <source>
        <dbReference type="EMBL" id="TXD68224.1"/>
    </source>
</evidence>
<name>A0A5C6YMS5_9FLAO</name>
<dbReference type="RefSeq" id="WP_111816846.1">
    <property type="nucleotide sequence ID" value="NZ_CBCRZQ010000011.1"/>
</dbReference>
<sequence length="219" mass="25171">MNSDKTHIYFVPGLAAGGEIFRNIKFPDNYEIHILEWLIPEKGESLHAYAQRMAANVKEKNSILVGVSFGGVVVQEMNDILKLKKLIIISSVKTKDELPRRIKLASLTKAYKLIPTSLVLSTDDLTKYSIGPKSKKRLSLYQEYLHVRDKQYLDWALEKMITWDRKEKVANVVHLHGEKDIVFPIKNIENCQVIKGGTHIMILNKGREISQRLLEIFEE</sequence>
<gene>
    <name evidence="1" type="ORF">ESV24_13130</name>
</gene>
<dbReference type="Gene3D" id="3.40.50.1820">
    <property type="entry name" value="alpha/beta hydrolase"/>
    <property type="match status" value="1"/>
</dbReference>
<reference evidence="1 2" key="1">
    <citation type="submission" date="2019-08" db="EMBL/GenBank/DDBJ databases">
        <title>Genome of Aequorivita lipolytica Y10-2 (type strain).</title>
        <authorList>
            <person name="Bowman J.P."/>
        </authorList>
    </citation>
    <scope>NUCLEOTIDE SEQUENCE [LARGE SCALE GENOMIC DNA]</scope>
    <source>
        <strain evidence="1 2">Y10-2</strain>
    </source>
</reference>
<comment type="caution">
    <text evidence="1">The sequence shown here is derived from an EMBL/GenBank/DDBJ whole genome shotgun (WGS) entry which is preliminary data.</text>
</comment>
<keyword evidence="2" id="KW-1185">Reference proteome</keyword>
<dbReference type="Proteomes" id="UP000321945">
    <property type="component" value="Unassembled WGS sequence"/>
</dbReference>
<protein>
    <submittedName>
        <fullName evidence="1">Alpha/beta hydrolase</fullName>
    </submittedName>
</protein>
<organism evidence="1 2">
    <name type="scientific">Aequorivita lipolytica</name>
    <dbReference type="NCBI Taxonomy" id="153267"/>
    <lineage>
        <taxon>Bacteria</taxon>
        <taxon>Pseudomonadati</taxon>
        <taxon>Bacteroidota</taxon>
        <taxon>Flavobacteriia</taxon>
        <taxon>Flavobacteriales</taxon>
        <taxon>Flavobacteriaceae</taxon>
        <taxon>Aequorivita</taxon>
    </lineage>
</organism>
<dbReference type="OrthoDB" id="659408at2"/>
<dbReference type="EMBL" id="VORU01000013">
    <property type="protein sequence ID" value="TXD68224.1"/>
    <property type="molecule type" value="Genomic_DNA"/>
</dbReference>
<dbReference type="InterPro" id="IPR029058">
    <property type="entry name" value="AB_hydrolase_fold"/>
</dbReference>
<keyword evidence="1" id="KW-0378">Hydrolase</keyword>